<keyword evidence="3" id="KW-1185">Reference proteome</keyword>
<protein>
    <submittedName>
        <fullName evidence="2">Uncharacterized protein</fullName>
    </submittedName>
</protein>
<organism evidence="2 3">
    <name type="scientific">Kitasatospora saccharophila</name>
    <dbReference type="NCBI Taxonomy" id="407973"/>
    <lineage>
        <taxon>Bacteria</taxon>
        <taxon>Bacillati</taxon>
        <taxon>Actinomycetota</taxon>
        <taxon>Actinomycetes</taxon>
        <taxon>Kitasatosporales</taxon>
        <taxon>Streptomycetaceae</taxon>
        <taxon>Kitasatospora</taxon>
    </lineage>
</organism>
<feature type="region of interest" description="Disordered" evidence="1">
    <location>
        <begin position="55"/>
        <end position="87"/>
    </location>
</feature>
<accession>A0ABN2WWT2</accession>
<name>A0ABN2WWT2_9ACTN</name>
<sequence>MTITVPLVAGPGAARGTAGTGSATACGTASTGPAASSSATVARAALRIRPVIRSPVAGATARSGRGERKQGERARPGSGPSVGAAGLSRAPLRVWVRQACGQVTVASHRPRER</sequence>
<evidence type="ECO:0000313" key="3">
    <source>
        <dbReference type="Proteomes" id="UP001500897"/>
    </source>
</evidence>
<gene>
    <name evidence="2" type="ORF">GCM10009759_33660</name>
</gene>
<evidence type="ECO:0000313" key="2">
    <source>
        <dbReference type="EMBL" id="GAA2100651.1"/>
    </source>
</evidence>
<feature type="compositionally biased region" description="Low complexity" evidence="1">
    <location>
        <begin position="9"/>
        <end position="23"/>
    </location>
</feature>
<feature type="compositionally biased region" description="Basic and acidic residues" evidence="1">
    <location>
        <begin position="64"/>
        <end position="75"/>
    </location>
</feature>
<dbReference type="EMBL" id="BAAANS010000020">
    <property type="protein sequence ID" value="GAA2100651.1"/>
    <property type="molecule type" value="Genomic_DNA"/>
</dbReference>
<evidence type="ECO:0000256" key="1">
    <source>
        <dbReference type="SAM" id="MobiDB-lite"/>
    </source>
</evidence>
<reference evidence="2 3" key="1">
    <citation type="journal article" date="2019" name="Int. J. Syst. Evol. Microbiol.">
        <title>The Global Catalogue of Microorganisms (GCM) 10K type strain sequencing project: providing services to taxonomists for standard genome sequencing and annotation.</title>
        <authorList>
            <consortium name="The Broad Institute Genomics Platform"/>
            <consortium name="The Broad Institute Genome Sequencing Center for Infectious Disease"/>
            <person name="Wu L."/>
            <person name="Ma J."/>
        </authorList>
    </citation>
    <scope>NUCLEOTIDE SEQUENCE [LARGE SCALE GENOMIC DNA]</scope>
    <source>
        <strain evidence="2 3">JCM 14559</strain>
    </source>
</reference>
<feature type="region of interest" description="Disordered" evidence="1">
    <location>
        <begin position="1"/>
        <end position="23"/>
    </location>
</feature>
<comment type="caution">
    <text evidence="2">The sequence shown here is derived from an EMBL/GenBank/DDBJ whole genome shotgun (WGS) entry which is preliminary data.</text>
</comment>
<dbReference type="Proteomes" id="UP001500897">
    <property type="component" value="Unassembled WGS sequence"/>
</dbReference>
<proteinExistence type="predicted"/>